<accession>A0A511B058</accession>
<sequence length="88" mass="9571">MAQDRSEYFGRRVALACALYASMLLLFSSLCGFWGAEGQQAFSIAGVLFVPCLMSWAFIATGLRIPAWTCGLMLFVAASLLGIRLWVG</sequence>
<name>A0A511B058_9PROT</name>
<protein>
    <submittedName>
        <fullName evidence="2">Uncharacterized protein</fullName>
    </submittedName>
</protein>
<dbReference type="RefSeq" id="WP_146796066.1">
    <property type="nucleotide sequence ID" value="NZ_BARC01000003.1"/>
</dbReference>
<feature type="transmembrane region" description="Helical" evidence="1">
    <location>
        <begin position="12"/>
        <end position="35"/>
    </location>
</feature>
<proteinExistence type="predicted"/>
<comment type="caution">
    <text evidence="2">The sequence shown here is derived from an EMBL/GenBank/DDBJ whole genome shotgun (WGS) entry which is preliminary data.</text>
</comment>
<dbReference type="Proteomes" id="UP000321230">
    <property type="component" value="Unassembled WGS sequence"/>
</dbReference>
<organism evidence="2 3">
    <name type="scientific">Gluconobacter wancherniae NBRC 103581</name>
    <dbReference type="NCBI Taxonomy" id="656744"/>
    <lineage>
        <taxon>Bacteria</taxon>
        <taxon>Pseudomonadati</taxon>
        <taxon>Pseudomonadota</taxon>
        <taxon>Alphaproteobacteria</taxon>
        <taxon>Acetobacterales</taxon>
        <taxon>Acetobacteraceae</taxon>
        <taxon>Gluconobacter</taxon>
    </lineage>
</organism>
<gene>
    <name evidence="2" type="ORF">GWA01_16050</name>
</gene>
<feature type="transmembrane region" description="Helical" evidence="1">
    <location>
        <begin position="67"/>
        <end position="87"/>
    </location>
</feature>
<dbReference type="EMBL" id="BJUZ01000002">
    <property type="protein sequence ID" value="GEK93835.1"/>
    <property type="molecule type" value="Genomic_DNA"/>
</dbReference>
<keyword evidence="1" id="KW-1133">Transmembrane helix</keyword>
<evidence type="ECO:0000313" key="3">
    <source>
        <dbReference type="Proteomes" id="UP000321230"/>
    </source>
</evidence>
<keyword evidence="1" id="KW-0812">Transmembrane</keyword>
<feature type="transmembrane region" description="Helical" evidence="1">
    <location>
        <begin position="41"/>
        <end position="60"/>
    </location>
</feature>
<evidence type="ECO:0000256" key="1">
    <source>
        <dbReference type="SAM" id="Phobius"/>
    </source>
</evidence>
<keyword evidence="3" id="KW-1185">Reference proteome</keyword>
<dbReference type="AlphaFoldDB" id="A0A511B058"/>
<keyword evidence="1" id="KW-0472">Membrane</keyword>
<evidence type="ECO:0000313" key="2">
    <source>
        <dbReference type="EMBL" id="GEK93835.1"/>
    </source>
</evidence>
<reference evidence="2 3" key="1">
    <citation type="submission" date="2019-07" db="EMBL/GenBank/DDBJ databases">
        <title>Whole genome shotgun sequence of Gluconobacter wancherniae NBRC 103581.</title>
        <authorList>
            <person name="Hosoyama A."/>
            <person name="Uohara A."/>
            <person name="Ohji S."/>
            <person name="Ichikawa N."/>
        </authorList>
    </citation>
    <scope>NUCLEOTIDE SEQUENCE [LARGE SCALE GENOMIC DNA]</scope>
    <source>
        <strain evidence="2 3">NBRC 103581</strain>
    </source>
</reference>